<gene>
    <name evidence="1" type="ORF">CRG98_001875</name>
</gene>
<name>A0A2I0LAQ7_PUNGR</name>
<evidence type="ECO:0000313" key="2">
    <source>
        <dbReference type="Proteomes" id="UP000233551"/>
    </source>
</evidence>
<dbReference type="EMBL" id="PGOL01000076">
    <property type="protein sequence ID" value="PKI77751.1"/>
    <property type="molecule type" value="Genomic_DNA"/>
</dbReference>
<accession>A0A2I0LAQ7</accession>
<dbReference type="Proteomes" id="UP000233551">
    <property type="component" value="Unassembled WGS sequence"/>
</dbReference>
<reference evidence="1 2" key="1">
    <citation type="submission" date="2017-11" db="EMBL/GenBank/DDBJ databases">
        <title>De-novo sequencing of pomegranate (Punica granatum L.) genome.</title>
        <authorList>
            <person name="Akparov Z."/>
            <person name="Amiraslanov A."/>
            <person name="Hajiyeva S."/>
            <person name="Abbasov M."/>
            <person name="Kaur K."/>
            <person name="Hamwieh A."/>
            <person name="Solovyev V."/>
            <person name="Salamov A."/>
            <person name="Braich B."/>
            <person name="Kosarev P."/>
            <person name="Mahmoud A."/>
            <person name="Hajiyev E."/>
            <person name="Babayeva S."/>
            <person name="Izzatullayeva V."/>
            <person name="Mammadov A."/>
            <person name="Mammadov A."/>
            <person name="Sharifova S."/>
            <person name="Ojaghi J."/>
            <person name="Eynullazada K."/>
            <person name="Bayramov B."/>
            <person name="Abdulazimova A."/>
            <person name="Shahmuradov I."/>
        </authorList>
    </citation>
    <scope>NUCLEOTIDE SEQUENCE [LARGE SCALE GENOMIC DNA]</scope>
    <source>
        <strain evidence="2">cv. AG2017</strain>
        <tissue evidence="1">Leaf</tissue>
    </source>
</reference>
<keyword evidence="2" id="KW-1185">Reference proteome</keyword>
<evidence type="ECO:0000313" key="1">
    <source>
        <dbReference type="EMBL" id="PKI77751.1"/>
    </source>
</evidence>
<proteinExistence type="predicted"/>
<comment type="caution">
    <text evidence="1">The sequence shown here is derived from an EMBL/GenBank/DDBJ whole genome shotgun (WGS) entry which is preliminary data.</text>
</comment>
<sequence>MWVNAAPRILIRQRPTLLLEQLHFVECQMGPVLGGLDARPPGLPLAMHGHIETSPTMP</sequence>
<dbReference type="AlphaFoldDB" id="A0A2I0LAQ7"/>
<organism evidence="1 2">
    <name type="scientific">Punica granatum</name>
    <name type="common">Pomegranate</name>
    <dbReference type="NCBI Taxonomy" id="22663"/>
    <lineage>
        <taxon>Eukaryota</taxon>
        <taxon>Viridiplantae</taxon>
        <taxon>Streptophyta</taxon>
        <taxon>Embryophyta</taxon>
        <taxon>Tracheophyta</taxon>
        <taxon>Spermatophyta</taxon>
        <taxon>Magnoliopsida</taxon>
        <taxon>eudicotyledons</taxon>
        <taxon>Gunneridae</taxon>
        <taxon>Pentapetalae</taxon>
        <taxon>rosids</taxon>
        <taxon>malvids</taxon>
        <taxon>Myrtales</taxon>
        <taxon>Lythraceae</taxon>
        <taxon>Punica</taxon>
    </lineage>
</organism>
<protein>
    <submittedName>
        <fullName evidence="1">Uncharacterized protein</fullName>
    </submittedName>
</protein>